<dbReference type="PANTHER" id="PTHR31096">
    <property type="entry name" value="ACT DOMAIN-CONTAINING PROTEIN ACR4-RELATED"/>
    <property type="match status" value="1"/>
</dbReference>
<keyword evidence="1 2" id="KW-0677">Repeat</keyword>
<evidence type="ECO:0000256" key="2">
    <source>
        <dbReference type="RuleBase" id="RU369043"/>
    </source>
</evidence>
<accession>A0A5J5B6H3</accession>
<dbReference type="PROSITE" id="PS51671">
    <property type="entry name" value="ACT"/>
    <property type="match status" value="1"/>
</dbReference>
<gene>
    <name evidence="4" type="ORF">F0562_027838</name>
</gene>
<proteinExistence type="predicted"/>
<dbReference type="PANTHER" id="PTHR31096:SF5">
    <property type="entry name" value="ACT DOMAIN-CONTAINING PROTEIN ACR3"/>
    <property type="match status" value="1"/>
</dbReference>
<protein>
    <recommendedName>
        <fullName evidence="2">ACT domain-containing protein ACR</fullName>
    </recommendedName>
    <alternativeName>
        <fullName evidence="2">Protein ACT DOMAIN REPEATS</fullName>
    </alternativeName>
</protein>
<feature type="domain" description="ACT" evidence="3">
    <location>
        <begin position="31"/>
        <end position="112"/>
    </location>
</feature>
<dbReference type="EMBL" id="CM018038">
    <property type="protein sequence ID" value="KAA8538339.1"/>
    <property type="molecule type" value="Genomic_DNA"/>
</dbReference>
<evidence type="ECO:0000313" key="4">
    <source>
        <dbReference type="EMBL" id="KAA8538339.1"/>
    </source>
</evidence>
<dbReference type="InterPro" id="IPR040217">
    <property type="entry name" value="ACR1-12"/>
</dbReference>
<name>A0A5J5B6H3_9ASTE</name>
<evidence type="ECO:0000256" key="1">
    <source>
        <dbReference type="ARBA" id="ARBA00022737"/>
    </source>
</evidence>
<dbReference type="SUPFAM" id="SSF55021">
    <property type="entry name" value="ACT-like"/>
    <property type="match status" value="1"/>
</dbReference>
<dbReference type="InterPro" id="IPR045865">
    <property type="entry name" value="ACT-like_dom_sf"/>
</dbReference>
<organism evidence="4 5">
    <name type="scientific">Nyssa sinensis</name>
    <dbReference type="NCBI Taxonomy" id="561372"/>
    <lineage>
        <taxon>Eukaryota</taxon>
        <taxon>Viridiplantae</taxon>
        <taxon>Streptophyta</taxon>
        <taxon>Embryophyta</taxon>
        <taxon>Tracheophyta</taxon>
        <taxon>Spermatophyta</taxon>
        <taxon>Magnoliopsida</taxon>
        <taxon>eudicotyledons</taxon>
        <taxon>Gunneridae</taxon>
        <taxon>Pentapetalae</taxon>
        <taxon>asterids</taxon>
        <taxon>Cornales</taxon>
        <taxon>Nyssaceae</taxon>
        <taxon>Nyssa</taxon>
    </lineage>
</organism>
<dbReference type="GO" id="GO:0016597">
    <property type="term" value="F:amino acid binding"/>
    <property type="evidence" value="ECO:0007669"/>
    <property type="project" value="UniProtKB-UniRule"/>
</dbReference>
<dbReference type="Gene3D" id="3.30.70.260">
    <property type="match status" value="1"/>
</dbReference>
<dbReference type="Proteomes" id="UP000325577">
    <property type="component" value="Linkage Group LG15"/>
</dbReference>
<reference evidence="4 5" key="1">
    <citation type="submission" date="2019-09" db="EMBL/GenBank/DDBJ databases">
        <title>A chromosome-level genome assembly of the Chinese tupelo Nyssa sinensis.</title>
        <authorList>
            <person name="Yang X."/>
            <person name="Kang M."/>
            <person name="Yang Y."/>
            <person name="Xiong H."/>
            <person name="Wang M."/>
            <person name="Zhang Z."/>
            <person name="Wang Z."/>
            <person name="Wu H."/>
            <person name="Ma T."/>
            <person name="Liu J."/>
            <person name="Xi Z."/>
        </authorList>
    </citation>
    <scope>NUCLEOTIDE SEQUENCE [LARGE SCALE GENOMIC DNA]</scope>
    <source>
        <strain evidence="4">J267</strain>
        <tissue evidence="4">Leaf</tissue>
    </source>
</reference>
<evidence type="ECO:0000259" key="3">
    <source>
        <dbReference type="PROSITE" id="PS51671"/>
    </source>
</evidence>
<evidence type="ECO:0000313" key="5">
    <source>
        <dbReference type="Proteomes" id="UP000325577"/>
    </source>
</evidence>
<dbReference type="Pfam" id="PF01842">
    <property type="entry name" value="ACT"/>
    <property type="match status" value="1"/>
</dbReference>
<dbReference type="InterPro" id="IPR002912">
    <property type="entry name" value="ACT_dom"/>
</dbReference>
<keyword evidence="5" id="KW-1185">Reference proteome</keyword>
<comment type="function">
    <text evidence="2">Binds amino acids.</text>
</comment>
<sequence length="141" mass="15889">MALGSNGHTSDRLKTWPGKRVEVHSIGNLTAIELIGRDRPGLLSEISAVLANLYFNVVAAEVWTHNKRIACFVYVNDDTTCRAVDDQTRLSAMEEQLKNILRGCDDDEKVAHTSFSMGFTHVDPRLHQMLSTDRDVELTRY</sequence>
<dbReference type="AlphaFoldDB" id="A0A5J5B6H3"/>
<dbReference type="OrthoDB" id="2019938at2759"/>